<feature type="domain" description="FAT" evidence="1">
    <location>
        <begin position="1"/>
        <end position="223"/>
    </location>
</feature>
<evidence type="ECO:0000259" key="1">
    <source>
        <dbReference type="PROSITE" id="PS51189"/>
    </source>
</evidence>
<dbReference type="GO" id="GO:0016242">
    <property type="term" value="P:negative regulation of macroautophagy"/>
    <property type="evidence" value="ECO:0007669"/>
    <property type="project" value="TreeGrafter"/>
</dbReference>
<keyword evidence="2" id="KW-0418">Kinase</keyword>
<gene>
    <name evidence="2" type="ORF">THASP1DRAFT_9548</name>
</gene>
<dbReference type="InterPro" id="IPR003151">
    <property type="entry name" value="PIK-rel_kinase_FAT"/>
</dbReference>
<dbReference type="GO" id="GO:0004674">
    <property type="term" value="F:protein serine/threonine kinase activity"/>
    <property type="evidence" value="ECO:0007669"/>
    <property type="project" value="TreeGrafter"/>
</dbReference>
<dbReference type="InterPro" id="IPR050517">
    <property type="entry name" value="DDR_Repair_Kinase"/>
</dbReference>
<dbReference type="PANTHER" id="PTHR11139">
    <property type="entry name" value="ATAXIA TELANGIECTASIA MUTATED ATM -RELATED"/>
    <property type="match status" value="1"/>
</dbReference>
<reference evidence="3" key="1">
    <citation type="journal article" date="2018" name="Nat. Microbiol.">
        <title>Leveraging single-cell genomics to expand the fungal tree of life.</title>
        <authorList>
            <person name="Ahrendt S.R."/>
            <person name="Quandt C.A."/>
            <person name="Ciobanu D."/>
            <person name="Clum A."/>
            <person name="Salamov A."/>
            <person name="Andreopoulos B."/>
            <person name="Cheng J.F."/>
            <person name="Woyke T."/>
            <person name="Pelin A."/>
            <person name="Henrissat B."/>
            <person name="Reynolds N.K."/>
            <person name="Benny G.L."/>
            <person name="Smith M.E."/>
            <person name="James T.Y."/>
            <person name="Grigoriev I.V."/>
        </authorList>
    </citation>
    <scope>NUCLEOTIDE SEQUENCE [LARGE SCALE GENOMIC DNA]</scope>
    <source>
        <strain evidence="3">RSA 1356</strain>
    </source>
</reference>
<dbReference type="GO" id="GO:0005634">
    <property type="term" value="C:nucleus"/>
    <property type="evidence" value="ECO:0007669"/>
    <property type="project" value="TreeGrafter"/>
</dbReference>
<evidence type="ECO:0000313" key="2">
    <source>
        <dbReference type="EMBL" id="RKP06911.1"/>
    </source>
</evidence>
<name>A0A4P9XND3_9FUNG</name>
<evidence type="ECO:0000313" key="3">
    <source>
        <dbReference type="Proteomes" id="UP000271241"/>
    </source>
</evidence>
<dbReference type="Proteomes" id="UP000271241">
    <property type="component" value="Unassembled WGS sequence"/>
</dbReference>
<feature type="non-terminal residue" evidence="2">
    <location>
        <position position="223"/>
    </location>
</feature>
<dbReference type="AlphaFoldDB" id="A0A4P9XND3"/>
<dbReference type="EMBL" id="KZ992796">
    <property type="protein sequence ID" value="RKP06911.1"/>
    <property type="molecule type" value="Genomic_DNA"/>
</dbReference>
<organism evidence="2 3">
    <name type="scientific">Thamnocephalis sphaerospora</name>
    <dbReference type="NCBI Taxonomy" id="78915"/>
    <lineage>
        <taxon>Eukaryota</taxon>
        <taxon>Fungi</taxon>
        <taxon>Fungi incertae sedis</taxon>
        <taxon>Zoopagomycota</taxon>
        <taxon>Zoopagomycotina</taxon>
        <taxon>Zoopagomycetes</taxon>
        <taxon>Zoopagales</taxon>
        <taxon>Sigmoideomycetaceae</taxon>
        <taxon>Thamnocephalis</taxon>
    </lineage>
</organism>
<dbReference type="Pfam" id="PF02259">
    <property type="entry name" value="FAT"/>
    <property type="match status" value="1"/>
</dbReference>
<dbReference type="GO" id="GO:0031931">
    <property type="term" value="C:TORC1 complex"/>
    <property type="evidence" value="ECO:0007669"/>
    <property type="project" value="TreeGrafter"/>
</dbReference>
<accession>A0A4P9XND3</accession>
<dbReference type="InterPro" id="IPR014009">
    <property type="entry name" value="PIK_FAT"/>
</dbReference>
<keyword evidence="3" id="KW-1185">Reference proteome</keyword>
<dbReference type="STRING" id="78915.A0A4P9XND3"/>
<feature type="non-terminal residue" evidence="2">
    <location>
        <position position="1"/>
    </location>
</feature>
<protein>
    <submittedName>
        <fullName evidence="2">PIK-related kinase</fullName>
    </submittedName>
</protein>
<sequence>YSVVVRVQMLAELEEIIDYKKCNDQPERQALIRKTWMKRLKGCQRNVEVWQRILNVRSSVVSPTEDMQMWIKFAGLCRKSGRLAVAERTLAELIGNDSLDDALPEATPPQITYASLKLMWASGAREEALGQLRDFNERLTTLVSQAPSDNAQHRQETPDVAGLRHLLSRCYLKQGAWQMALQDEWNEDTISDVLRSYFLATHYDSDSYKAWHSWSLSNFEVIS</sequence>
<keyword evidence="2" id="KW-0808">Transferase</keyword>
<dbReference type="GO" id="GO:0031932">
    <property type="term" value="C:TORC2 complex"/>
    <property type="evidence" value="ECO:0007669"/>
    <property type="project" value="TreeGrafter"/>
</dbReference>
<proteinExistence type="predicted"/>
<dbReference type="GO" id="GO:0005737">
    <property type="term" value="C:cytoplasm"/>
    <property type="evidence" value="ECO:0007669"/>
    <property type="project" value="TreeGrafter"/>
</dbReference>
<dbReference type="PANTHER" id="PTHR11139:SF9">
    <property type="entry name" value="SERINE_THREONINE-PROTEIN KINASE MTOR"/>
    <property type="match status" value="1"/>
</dbReference>
<dbReference type="OrthoDB" id="381190at2759"/>
<dbReference type="PROSITE" id="PS51189">
    <property type="entry name" value="FAT"/>
    <property type="match status" value="1"/>
</dbReference>
<dbReference type="GO" id="GO:0038202">
    <property type="term" value="P:TORC1 signaling"/>
    <property type="evidence" value="ECO:0007669"/>
    <property type="project" value="TreeGrafter"/>
</dbReference>